<gene>
    <name evidence="2" type="primary">LOC130511899</name>
</gene>
<dbReference type="GeneID" id="130511899"/>
<reference evidence="1" key="1">
    <citation type="journal article" date="2019" name="Database">
        <title>The radish genome database (RadishGD): an integrated information resource for radish genomics.</title>
        <authorList>
            <person name="Yu H.J."/>
            <person name="Baek S."/>
            <person name="Lee Y.J."/>
            <person name="Cho A."/>
            <person name="Mun J.H."/>
        </authorList>
    </citation>
    <scope>NUCLEOTIDE SEQUENCE [LARGE SCALE GENOMIC DNA]</scope>
    <source>
        <strain evidence="1">cv. WK10039</strain>
    </source>
</reference>
<keyword evidence="1" id="KW-1185">Reference proteome</keyword>
<dbReference type="Proteomes" id="UP000504610">
    <property type="component" value="Chromosome 1"/>
</dbReference>
<protein>
    <submittedName>
        <fullName evidence="2">Uncharacterized protein LOC130511899</fullName>
    </submittedName>
</protein>
<evidence type="ECO:0000313" key="2">
    <source>
        <dbReference type="RefSeq" id="XP_056865723.1"/>
    </source>
</evidence>
<proteinExistence type="predicted"/>
<dbReference type="RefSeq" id="XP_056865723.1">
    <property type="nucleotide sequence ID" value="XM_057009743.1"/>
</dbReference>
<dbReference type="KEGG" id="rsz:130511899"/>
<evidence type="ECO:0000313" key="1">
    <source>
        <dbReference type="Proteomes" id="UP000504610"/>
    </source>
</evidence>
<accession>A0A9W3DQ87</accession>
<dbReference type="OrthoDB" id="1113413at2759"/>
<organism evidence="1 2">
    <name type="scientific">Raphanus sativus</name>
    <name type="common">Radish</name>
    <name type="synonym">Raphanus raphanistrum var. sativus</name>
    <dbReference type="NCBI Taxonomy" id="3726"/>
    <lineage>
        <taxon>Eukaryota</taxon>
        <taxon>Viridiplantae</taxon>
        <taxon>Streptophyta</taxon>
        <taxon>Embryophyta</taxon>
        <taxon>Tracheophyta</taxon>
        <taxon>Spermatophyta</taxon>
        <taxon>Magnoliopsida</taxon>
        <taxon>eudicotyledons</taxon>
        <taxon>Gunneridae</taxon>
        <taxon>Pentapetalae</taxon>
        <taxon>rosids</taxon>
        <taxon>malvids</taxon>
        <taxon>Brassicales</taxon>
        <taxon>Brassicaceae</taxon>
        <taxon>Brassiceae</taxon>
        <taxon>Raphanus</taxon>
    </lineage>
</organism>
<dbReference type="AlphaFoldDB" id="A0A9W3DQ87"/>
<name>A0A9W3DQ87_RAPSA</name>
<reference evidence="2" key="2">
    <citation type="submission" date="2025-08" db="UniProtKB">
        <authorList>
            <consortium name="RefSeq"/>
        </authorList>
    </citation>
    <scope>IDENTIFICATION</scope>
    <source>
        <tissue evidence="2">Leaf</tissue>
    </source>
</reference>
<sequence>MFLVRCCFLLHITLRDDDYFPRNTVSRSRLSIEDGVGRKVIFLSSCLDARACLVGPCPSMEATHLTHQLKTMAQNLQVWSLEHVHRQRNSVAQKIVDNVTKDLRLQSYTATGGPTWLSPLINAEAEPTNAIQ</sequence>